<evidence type="ECO:0000313" key="10">
    <source>
        <dbReference type="Proteomes" id="UP000305541"/>
    </source>
</evidence>
<evidence type="ECO:0000256" key="6">
    <source>
        <dbReference type="ARBA" id="ARBA00023136"/>
    </source>
</evidence>
<feature type="transmembrane region" description="Helical" evidence="7">
    <location>
        <begin position="253"/>
        <end position="275"/>
    </location>
</feature>
<dbReference type="SUPFAM" id="SSF103473">
    <property type="entry name" value="MFS general substrate transporter"/>
    <property type="match status" value="1"/>
</dbReference>
<keyword evidence="6 7" id="KW-0472">Membrane</keyword>
<dbReference type="Gene3D" id="1.20.1250.20">
    <property type="entry name" value="MFS general substrate transporter like domains"/>
    <property type="match status" value="2"/>
</dbReference>
<dbReference type="InterPro" id="IPR020846">
    <property type="entry name" value="MFS_dom"/>
</dbReference>
<evidence type="ECO:0000256" key="3">
    <source>
        <dbReference type="ARBA" id="ARBA00022475"/>
    </source>
</evidence>
<comment type="caution">
    <text evidence="9">The sequence shown here is derived from an EMBL/GenBank/DDBJ whole genome shotgun (WGS) entry which is preliminary data.</text>
</comment>
<dbReference type="GO" id="GO:0022857">
    <property type="term" value="F:transmembrane transporter activity"/>
    <property type="evidence" value="ECO:0007669"/>
    <property type="project" value="InterPro"/>
</dbReference>
<dbReference type="GO" id="GO:0005886">
    <property type="term" value="C:plasma membrane"/>
    <property type="evidence" value="ECO:0007669"/>
    <property type="project" value="UniProtKB-SubCell"/>
</dbReference>
<dbReference type="RefSeq" id="WP_138474232.1">
    <property type="nucleotide sequence ID" value="NZ_VBTH01000007.1"/>
</dbReference>
<feature type="transmembrane region" description="Helical" evidence="7">
    <location>
        <begin position="83"/>
        <end position="108"/>
    </location>
</feature>
<accession>A0A5R9BV40</accession>
<feature type="transmembrane region" description="Helical" evidence="7">
    <location>
        <begin position="12"/>
        <end position="39"/>
    </location>
</feature>
<sequence length="399" mass="43189">MGILRLPEWRTNLYVLWFGSFMTELGNSMTLPFLALYIATLGNFSASNLNLLSGIAFAISYFAKTLVSPLWGRLADLKGRKLMCLRAAGVMTLTILANGFAPNVWWIIFFRMVQGSFSGYINNAQALIADSAPEHRKGSALGTLTTGSVTGGLLGPLVGGITADIFGYRMTFILAGMGMGTVFLTTLFFVREHFEVKEAKDLKKNGAGAFKIGWLGIIPAIYIVALTVQAASTTIQPIVSLFVKDLAPNAQNIALQSGFVTAAPGLSTMFVAPLFGKWIDKIGAKKILVWGIVGAAITIVPMLFTQTVLQLFIFRFIFGITDAAIIPAYQTLMAQSVPKAAFGRVFSYSQSFQAFGNVVGPLTGSMFANLYGYHSVFLITLVMEVICLLYIGIVRKRSA</sequence>
<evidence type="ECO:0000256" key="2">
    <source>
        <dbReference type="ARBA" id="ARBA00022448"/>
    </source>
</evidence>
<feature type="transmembrane region" description="Helical" evidence="7">
    <location>
        <begin position="287"/>
        <end position="305"/>
    </location>
</feature>
<feature type="transmembrane region" description="Helical" evidence="7">
    <location>
        <begin position="212"/>
        <end position="233"/>
    </location>
</feature>
<keyword evidence="5 7" id="KW-1133">Transmembrane helix</keyword>
<reference evidence="9 10" key="1">
    <citation type="submission" date="2019-05" db="EMBL/GenBank/DDBJ databases">
        <title>The metagenome of a microbial culture collection derived from dairy environment covers the genomic content of the human microbiome.</title>
        <authorList>
            <person name="Roder T."/>
            <person name="Wuthrich D."/>
            <person name="Sattari Z."/>
            <person name="Von Ah U."/>
            <person name="Bar C."/>
            <person name="Ronchi F."/>
            <person name="Macpherson A.J."/>
            <person name="Ganal-Vonarburg S.C."/>
            <person name="Bruggmann R."/>
            <person name="Vergeres G."/>
        </authorList>
    </citation>
    <scope>NUCLEOTIDE SEQUENCE [LARGE SCALE GENOMIC DNA]</scope>
    <source>
        <strain evidence="9 10">FAM 18815</strain>
    </source>
</reference>
<dbReference type="Pfam" id="PF00083">
    <property type="entry name" value="Sugar_tr"/>
    <property type="match status" value="1"/>
</dbReference>
<protein>
    <submittedName>
        <fullName evidence="9">Multidrug efflux MFS transporter</fullName>
    </submittedName>
</protein>
<keyword evidence="4 7" id="KW-0812">Transmembrane</keyword>
<dbReference type="InterPro" id="IPR036259">
    <property type="entry name" value="MFS_trans_sf"/>
</dbReference>
<organism evidence="9 10">
    <name type="scientific">Pediococcus stilesii</name>
    <dbReference type="NCBI Taxonomy" id="331679"/>
    <lineage>
        <taxon>Bacteria</taxon>
        <taxon>Bacillati</taxon>
        <taxon>Bacillota</taxon>
        <taxon>Bacilli</taxon>
        <taxon>Lactobacillales</taxon>
        <taxon>Lactobacillaceae</taxon>
        <taxon>Pediococcus</taxon>
    </lineage>
</organism>
<dbReference type="OrthoDB" id="65739at2"/>
<comment type="subcellular location">
    <subcellularLocation>
        <location evidence="1">Cell membrane</location>
        <topology evidence="1">Multi-pass membrane protein</topology>
    </subcellularLocation>
</comment>
<dbReference type="InterPro" id="IPR011701">
    <property type="entry name" value="MFS"/>
</dbReference>
<dbReference type="PANTHER" id="PTHR43414">
    <property type="entry name" value="MULTIDRUG RESISTANCE PROTEIN MDTG"/>
    <property type="match status" value="1"/>
</dbReference>
<dbReference type="Pfam" id="PF07690">
    <property type="entry name" value="MFS_1"/>
    <property type="match status" value="1"/>
</dbReference>
<evidence type="ECO:0000256" key="4">
    <source>
        <dbReference type="ARBA" id="ARBA00022692"/>
    </source>
</evidence>
<evidence type="ECO:0000313" key="9">
    <source>
        <dbReference type="EMBL" id="TLQ04415.1"/>
    </source>
</evidence>
<feature type="transmembrane region" description="Helical" evidence="7">
    <location>
        <begin position="51"/>
        <end position="71"/>
    </location>
</feature>
<keyword evidence="3" id="KW-1003">Cell membrane</keyword>
<name>A0A5R9BV40_9LACO</name>
<proteinExistence type="predicted"/>
<dbReference type="Proteomes" id="UP000305541">
    <property type="component" value="Unassembled WGS sequence"/>
</dbReference>
<dbReference type="AlphaFoldDB" id="A0A5R9BV40"/>
<evidence type="ECO:0000259" key="8">
    <source>
        <dbReference type="PROSITE" id="PS50850"/>
    </source>
</evidence>
<dbReference type="PANTHER" id="PTHR43414:SF6">
    <property type="entry name" value="MULTIDRUG RESISTANCE PROTEIN MDTG"/>
    <property type="match status" value="1"/>
</dbReference>
<evidence type="ECO:0000256" key="5">
    <source>
        <dbReference type="ARBA" id="ARBA00022989"/>
    </source>
</evidence>
<feature type="transmembrane region" description="Helical" evidence="7">
    <location>
        <begin position="172"/>
        <end position="191"/>
    </location>
</feature>
<gene>
    <name evidence="9" type="ORF">FEZ51_04965</name>
</gene>
<evidence type="ECO:0000256" key="7">
    <source>
        <dbReference type="SAM" id="Phobius"/>
    </source>
</evidence>
<keyword evidence="2" id="KW-0813">Transport</keyword>
<dbReference type="PROSITE" id="PS50850">
    <property type="entry name" value="MFS"/>
    <property type="match status" value="1"/>
</dbReference>
<feature type="domain" description="Major facilitator superfamily (MFS) profile" evidence="8">
    <location>
        <begin position="12"/>
        <end position="399"/>
    </location>
</feature>
<evidence type="ECO:0000256" key="1">
    <source>
        <dbReference type="ARBA" id="ARBA00004651"/>
    </source>
</evidence>
<feature type="transmembrane region" description="Helical" evidence="7">
    <location>
        <begin position="371"/>
        <end position="393"/>
    </location>
</feature>
<dbReference type="EMBL" id="VBTH01000007">
    <property type="protein sequence ID" value="TLQ04415.1"/>
    <property type="molecule type" value="Genomic_DNA"/>
</dbReference>
<dbReference type="InterPro" id="IPR005828">
    <property type="entry name" value="MFS_sugar_transport-like"/>
</dbReference>